<dbReference type="Proteomes" id="UP000663613">
    <property type="component" value="Chromosome"/>
</dbReference>
<evidence type="ECO:0000313" key="2">
    <source>
        <dbReference type="Proteomes" id="UP000663613"/>
    </source>
</evidence>
<evidence type="ECO:0008006" key="3">
    <source>
        <dbReference type="Google" id="ProtNLM"/>
    </source>
</evidence>
<name>A0ABD7DN41_BACCE</name>
<reference evidence="1 2" key="1">
    <citation type="submission" date="2021-02" db="EMBL/GenBank/DDBJ databases">
        <title>Bacillus cereus VKM B-370.</title>
        <authorList>
            <person name="Kazantseva O.A."/>
            <person name="Piligrimova E.G."/>
            <person name="Buzikov R.M."/>
            <person name="Shadrin A.M."/>
        </authorList>
    </citation>
    <scope>NUCLEOTIDE SEQUENCE [LARGE SCALE GENOMIC DNA]</scope>
    <source>
        <strain evidence="1 2">VKM B-370</strain>
    </source>
</reference>
<sequence length="667" mass="78401">MDICGETIALLHIYLKGDVFVDKVKFYSTTDLAASHYLLKAEDLILNFKEDQGHTINDILELYNCTIYIGNKMFFAQWSNEHQEQLKGICKSIKGYIARYFSSIDKLNIELLAETLHWQYREDFLKLFVQYQLKDRIDENTFATLLSKNLFSIPQVSQQLQLVENYGTLVKHFLLKDPSNIELLFDKYVIDAKTNKKQLYLPKSLTKDELNVLISNYIDSPEANTSYLQLIINNHNTKDFSVTDEHRWKAKKRKENIEELLFKNSSDLSTTYTFLLQKDAPKLVEQKLDSTGIEIVYNKNYLEKELEYETILNNFIWLFEFIDSNGRINFVNKVSTRTSFLDIIQLKSKRDYHVNANFESNEILTDASLALYYSLLKNQNVRLEAVIEWFFKTYLKDDFSISGYVFTAPSEGSSYKEKCRDILPEIEYALQQFKSYVDYGVINHEMLSLSSNGITFGQVPSLIKNKYIYAKDILTPVFYLLFSDQTLLGYLGNPQKDSERFFDLLQNHQVGIDEFEDYQKSELQYLIDNDYVAIIDGFLSWKNPLRIKILYELYHCNVISMYRLSNKLQAEVKLMHKENKVEFESTLFSKLEQDMFDYYLNNSKFQNGPQLRNKYAHGRLGNTANSNEEINYRNYLLILKLLIAIVIKINEDFDLYEIVNKKEELNK</sequence>
<organism evidence="1 2">
    <name type="scientific">Bacillus cereus</name>
    <dbReference type="NCBI Taxonomy" id="1396"/>
    <lineage>
        <taxon>Bacteria</taxon>
        <taxon>Bacillati</taxon>
        <taxon>Bacillota</taxon>
        <taxon>Bacilli</taxon>
        <taxon>Bacillales</taxon>
        <taxon>Bacillaceae</taxon>
        <taxon>Bacillus</taxon>
        <taxon>Bacillus cereus group</taxon>
    </lineage>
</organism>
<accession>A0ABD7DN41</accession>
<dbReference type="EMBL" id="CP070339">
    <property type="protein sequence ID" value="QRY18168.1"/>
    <property type="molecule type" value="Genomic_DNA"/>
</dbReference>
<proteinExistence type="predicted"/>
<dbReference type="AlphaFoldDB" id="A0ABD7DN41"/>
<gene>
    <name evidence="1" type="ORF">JTF64_13215</name>
</gene>
<protein>
    <recommendedName>
        <fullName evidence="3">DUF4209 domain-containing protein</fullName>
    </recommendedName>
</protein>
<evidence type="ECO:0000313" key="1">
    <source>
        <dbReference type="EMBL" id="QRY18168.1"/>
    </source>
</evidence>